<dbReference type="SUPFAM" id="SSF53383">
    <property type="entry name" value="PLP-dependent transferases"/>
    <property type="match status" value="1"/>
</dbReference>
<dbReference type="KEGG" id="anf:AQPE_4334"/>
<dbReference type="Proteomes" id="UP001193389">
    <property type="component" value="Chromosome"/>
</dbReference>
<dbReference type="PANTHER" id="PTHR42699">
    <property type="match status" value="1"/>
</dbReference>
<keyword evidence="2 3" id="KW-0663">Pyridoxal phosphate</keyword>
<dbReference type="InterPro" id="IPR015421">
    <property type="entry name" value="PyrdxlP-dep_Trfase_major"/>
</dbReference>
<dbReference type="GO" id="GO:0003962">
    <property type="term" value="F:cystathionine gamma-synthase activity"/>
    <property type="evidence" value="ECO:0007669"/>
    <property type="project" value="TreeGrafter"/>
</dbReference>
<name>A0A5K7SF17_9BACT</name>
<dbReference type="Gene3D" id="3.40.640.10">
    <property type="entry name" value="Type I PLP-dependent aspartate aminotransferase-like (Major domain)"/>
    <property type="match status" value="1"/>
</dbReference>
<evidence type="ECO:0000313" key="5">
    <source>
        <dbReference type="Proteomes" id="UP001193389"/>
    </source>
</evidence>
<dbReference type="GO" id="GO:0019346">
    <property type="term" value="P:transsulfuration"/>
    <property type="evidence" value="ECO:0007669"/>
    <property type="project" value="InterPro"/>
</dbReference>
<keyword evidence="5" id="KW-1185">Reference proteome</keyword>
<dbReference type="RefSeq" id="WP_318348318.1">
    <property type="nucleotide sequence ID" value="NZ_AP018694.1"/>
</dbReference>
<dbReference type="EMBL" id="AP018694">
    <property type="protein sequence ID" value="BBE20143.1"/>
    <property type="molecule type" value="Genomic_DNA"/>
</dbReference>
<proteinExistence type="inferred from homology"/>
<evidence type="ECO:0000256" key="1">
    <source>
        <dbReference type="ARBA" id="ARBA00001933"/>
    </source>
</evidence>
<comment type="cofactor">
    <cofactor evidence="1 3">
        <name>pyridoxal 5'-phosphate</name>
        <dbReference type="ChEBI" id="CHEBI:597326"/>
    </cofactor>
</comment>
<organism evidence="4 5">
    <name type="scientific">Aquipluma nitroreducens</name>
    <dbReference type="NCBI Taxonomy" id="2010828"/>
    <lineage>
        <taxon>Bacteria</taxon>
        <taxon>Pseudomonadati</taxon>
        <taxon>Bacteroidota</taxon>
        <taxon>Bacteroidia</taxon>
        <taxon>Marinilabiliales</taxon>
        <taxon>Prolixibacteraceae</taxon>
        <taxon>Aquipluma</taxon>
    </lineage>
</organism>
<dbReference type="InterPro" id="IPR015424">
    <property type="entry name" value="PyrdxlP-dep_Trfase"/>
</dbReference>
<evidence type="ECO:0000256" key="2">
    <source>
        <dbReference type="ARBA" id="ARBA00022898"/>
    </source>
</evidence>
<evidence type="ECO:0000256" key="3">
    <source>
        <dbReference type="RuleBase" id="RU362118"/>
    </source>
</evidence>
<dbReference type="GO" id="GO:0030170">
    <property type="term" value="F:pyridoxal phosphate binding"/>
    <property type="evidence" value="ECO:0007669"/>
    <property type="project" value="InterPro"/>
</dbReference>
<dbReference type="InterPro" id="IPR015422">
    <property type="entry name" value="PyrdxlP-dep_Trfase_small"/>
</dbReference>
<dbReference type="InterPro" id="IPR000277">
    <property type="entry name" value="Cys/Met-Metab_PyrdxlP-dep_enz"/>
</dbReference>
<protein>
    <submittedName>
        <fullName evidence="4">O-acetylhomoserine sulfhydrylase</fullName>
    </submittedName>
</protein>
<accession>A0A5K7SF17</accession>
<dbReference type="AlphaFoldDB" id="A0A5K7SF17"/>
<sequence>MGNKEIYKAEMVGGTHGLTCIFPRLRDIVNYEEQRRVPEQGYPRFIPHPFVVAVQEKHRKEGYEVIAIQTLEAASFVHSNYFDAQTREHSEIKVGNNGKERYGLIYVSKEYAKSARDSVTNVGVILNSRKAQRILENSASGKKSDDLPYLLSKLEAGSSPELTFLFTSGMAAIYSVVSGFLKKETGAVVIGNAYVDTLKLFKNLPIRFPYNPTIFIESGSQIHVPDSASIVFLEIPTNPLLKVENLASIVQQAHAKGAVVIVDSTIASPFHFSPFDFDVDIIIHSTSKSLSGKNNHIGGVLFVNPQNPELAKKILPFPFEMDDDERIVLSENLRSFPERIKKMAENTEKIVEYLMSNSSVAKVYYPTGLKNGNGHVVSFELINDSFETAEVFYDNCTIRIKGPSMGFEKTMLMPYSLITHYHDNNVTLAEMGLKRYLMRLSVGTEDQDAIIRDLASGFSAISAQ</sequence>
<dbReference type="Pfam" id="PF01053">
    <property type="entry name" value="Cys_Met_Meta_PP"/>
    <property type="match status" value="1"/>
</dbReference>
<reference evidence="4" key="1">
    <citation type="journal article" date="2020" name="Int. J. Syst. Evol. Microbiol.">
        <title>Aquipluma nitroreducens gen. nov. sp. nov., a novel facultatively anaerobic bacterium isolated from a freshwater lake.</title>
        <authorList>
            <person name="Watanabe M."/>
            <person name="Kojima H."/>
            <person name="Fukui M."/>
        </authorList>
    </citation>
    <scope>NUCLEOTIDE SEQUENCE</scope>
    <source>
        <strain evidence="4">MeG22</strain>
    </source>
</reference>
<dbReference type="Gene3D" id="3.90.1150.10">
    <property type="entry name" value="Aspartate Aminotransferase, domain 1"/>
    <property type="match status" value="1"/>
</dbReference>
<comment type="similarity">
    <text evidence="3">Belongs to the trans-sulfuration enzymes family.</text>
</comment>
<dbReference type="PANTHER" id="PTHR42699:SF1">
    <property type="entry name" value="CYSTATHIONINE GAMMA-SYNTHASE-RELATED"/>
    <property type="match status" value="1"/>
</dbReference>
<dbReference type="InterPro" id="IPR051750">
    <property type="entry name" value="Trans-sulfuration_enzymes"/>
</dbReference>
<gene>
    <name evidence="4" type="ORF">AQPE_4334</name>
</gene>
<evidence type="ECO:0000313" key="4">
    <source>
        <dbReference type="EMBL" id="BBE20143.1"/>
    </source>
</evidence>